<accession>A0A1D6GU26</accession>
<reference evidence="1" key="1">
    <citation type="submission" date="2015-12" db="EMBL/GenBank/DDBJ databases">
        <title>Update maize B73 reference genome by single molecule sequencing technologies.</title>
        <authorList>
            <consortium name="Maize Genome Sequencing Project"/>
            <person name="Ware D."/>
        </authorList>
    </citation>
    <scope>NUCLEOTIDE SEQUENCE</scope>
    <source>
        <tissue evidence="1">Seedling</tissue>
    </source>
</reference>
<gene>
    <name evidence="1" type="ORF">ZEAMMB73_Zm00001d014542</name>
</gene>
<organism evidence="1">
    <name type="scientific">Zea mays</name>
    <name type="common">Maize</name>
    <dbReference type="NCBI Taxonomy" id="4577"/>
    <lineage>
        <taxon>Eukaryota</taxon>
        <taxon>Viridiplantae</taxon>
        <taxon>Streptophyta</taxon>
        <taxon>Embryophyta</taxon>
        <taxon>Tracheophyta</taxon>
        <taxon>Spermatophyta</taxon>
        <taxon>Magnoliopsida</taxon>
        <taxon>Liliopsida</taxon>
        <taxon>Poales</taxon>
        <taxon>Poaceae</taxon>
        <taxon>PACMAD clade</taxon>
        <taxon>Panicoideae</taxon>
        <taxon>Andropogonodae</taxon>
        <taxon>Andropogoneae</taxon>
        <taxon>Tripsacinae</taxon>
        <taxon>Zea</taxon>
    </lineage>
</organism>
<sequence>MTVSQVPKKMIKAKKVNVMWRSLLLLSPLNRRLAWRKQRILRSMKLMLVALTMMKVTKTLLIQKRVNRMMTRIPVMGMNVRVQMKKMKTLQIVLRARIGQQQHP</sequence>
<dbReference type="AlphaFoldDB" id="A0A1D6GU26"/>
<name>A0A1D6GU26_MAIZE</name>
<protein>
    <submittedName>
        <fullName evidence="1">Uncharacterized protein</fullName>
    </submittedName>
</protein>
<proteinExistence type="predicted"/>
<evidence type="ECO:0000313" key="1">
    <source>
        <dbReference type="EMBL" id="AQK66489.1"/>
    </source>
</evidence>
<dbReference type="EMBL" id="CM000781">
    <property type="protein sequence ID" value="AQK66489.1"/>
    <property type="molecule type" value="Genomic_DNA"/>
</dbReference>